<evidence type="ECO:0000313" key="2">
    <source>
        <dbReference type="EMBL" id="EGZ05269.1"/>
    </source>
</evidence>
<dbReference type="KEGG" id="psoj:PHYSODRAFT_307856"/>
<evidence type="ECO:0000259" key="1">
    <source>
        <dbReference type="PROSITE" id="PS51688"/>
    </source>
</evidence>
<dbReference type="PROSITE" id="PS51688">
    <property type="entry name" value="ICA"/>
    <property type="match status" value="1"/>
</dbReference>
<organism evidence="2 3">
    <name type="scientific">Phytophthora sojae (strain P6497)</name>
    <name type="common">Soybean stem and root rot agent</name>
    <name type="synonym">Phytophthora megasperma f. sp. glycines</name>
    <dbReference type="NCBI Taxonomy" id="1094619"/>
    <lineage>
        <taxon>Eukaryota</taxon>
        <taxon>Sar</taxon>
        <taxon>Stramenopiles</taxon>
        <taxon>Oomycota</taxon>
        <taxon>Peronosporomycetes</taxon>
        <taxon>Peronosporales</taxon>
        <taxon>Peronosporaceae</taxon>
        <taxon>Phytophthora</taxon>
    </lineage>
</organism>
<dbReference type="AlphaFoldDB" id="G5AGI9"/>
<evidence type="ECO:0000313" key="3">
    <source>
        <dbReference type="Proteomes" id="UP000002640"/>
    </source>
</evidence>
<dbReference type="RefSeq" id="XP_009539190.1">
    <property type="nucleotide sequence ID" value="XM_009540895.1"/>
</dbReference>
<dbReference type="Proteomes" id="UP000002640">
    <property type="component" value="Unassembled WGS sequence"/>
</dbReference>
<dbReference type="InParanoid" id="G5AGI9"/>
<dbReference type="Pfam" id="PF13884">
    <property type="entry name" value="Peptidase_S74"/>
    <property type="match status" value="1"/>
</dbReference>
<dbReference type="GeneID" id="20642958"/>
<reference evidence="2 3" key="1">
    <citation type="journal article" date="2006" name="Science">
        <title>Phytophthora genome sequences uncover evolutionary origins and mechanisms of pathogenesis.</title>
        <authorList>
            <person name="Tyler B.M."/>
            <person name="Tripathy S."/>
            <person name="Zhang X."/>
            <person name="Dehal P."/>
            <person name="Jiang R.H."/>
            <person name="Aerts A."/>
            <person name="Arredondo F.D."/>
            <person name="Baxter L."/>
            <person name="Bensasson D."/>
            <person name="Beynon J.L."/>
            <person name="Chapman J."/>
            <person name="Damasceno C.M."/>
            <person name="Dorrance A.E."/>
            <person name="Dou D."/>
            <person name="Dickerman A.W."/>
            <person name="Dubchak I.L."/>
            <person name="Garbelotto M."/>
            <person name="Gijzen M."/>
            <person name="Gordon S.G."/>
            <person name="Govers F."/>
            <person name="Grunwald N.J."/>
            <person name="Huang W."/>
            <person name="Ivors K.L."/>
            <person name="Jones R.W."/>
            <person name="Kamoun S."/>
            <person name="Krampis K."/>
            <person name="Lamour K.H."/>
            <person name="Lee M.K."/>
            <person name="McDonald W.H."/>
            <person name="Medina M."/>
            <person name="Meijer H.J."/>
            <person name="Nordberg E.K."/>
            <person name="Maclean D.J."/>
            <person name="Ospina-Giraldo M.D."/>
            <person name="Morris P.F."/>
            <person name="Phuntumart V."/>
            <person name="Putnam N.H."/>
            <person name="Rash S."/>
            <person name="Rose J.K."/>
            <person name="Sakihama Y."/>
            <person name="Salamov A.A."/>
            <person name="Savidor A."/>
            <person name="Scheuring C.F."/>
            <person name="Smith B.M."/>
            <person name="Sobral B.W."/>
            <person name="Terry A."/>
            <person name="Torto-Alalibo T.A."/>
            <person name="Win J."/>
            <person name="Xu Z."/>
            <person name="Zhang H."/>
            <person name="Grigoriev I.V."/>
            <person name="Rokhsar D.S."/>
            <person name="Boore J.L."/>
        </authorList>
    </citation>
    <scope>NUCLEOTIDE SEQUENCE [LARGE SCALE GENOMIC DNA]</scope>
    <source>
        <strain evidence="2 3">P6497</strain>
    </source>
</reference>
<feature type="domain" description="Peptidase S74" evidence="1">
    <location>
        <begin position="211"/>
        <end position="309"/>
    </location>
</feature>
<name>G5AGI9_PHYSP</name>
<proteinExistence type="predicted"/>
<protein>
    <recommendedName>
        <fullName evidence="1">Peptidase S74 domain-containing protein</fullName>
    </recommendedName>
</protein>
<dbReference type="EMBL" id="JH159167">
    <property type="protein sequence ID" value="EGZ05269.1"/>
    <property type="molecule type" value="Genomic_DNA"/>
</dbReference>
<keyword evidence="3" id="KW-1185">Reference proteome</keyword>
<sequence>MGGQLTLTSGDVSVQSGDVVIDDGSRLILARNVATKDINASLYSTSDSQLIVSSARGGGKMLFETNQTGVSSTTYSYLFTDGTTSGVRRSIMGIYKNLTIKIGAITETTTQDSNIYWQLAVNRGSRSHGHFADSISYSAYGQNPKYMWSSQTVAADSSNEIGIGPHDGTGNRTRIGLATYLSSPDANQVCMQWSSSGAGASMYAGSWNTFSDLRLKTDISAIEYGLDTIMQFNPVRYKLIHSPQEGHNLGLIAQEVLPIAPECISMSGEENDREESPIMLALEYTQLIPILIKAVQELKAELDAFKSSLL</sequence>
<dbReference type="InterPro" id="IPR030392">
    <property type="entry name" value="S74_ICA"/>
</dbReference>
<accession>G5AGI9</accession>
<gene>
    <name evidence="2" type="ORF">PHYSODRAFT_307856</name>
</gene>